<protein>
    <recommendedName>
        <fullName evidence="12">CAAX prenyl protease 2</fullName>
        <ecNumber evidence="11">3.4.26.1</ecNumber>
    </recommendedName>
    <alternativeName>
        <fullName evidence="9">Farnesylated proteins-converting enzyme 2</fullName>
    </alternativeName>
</protein>
<dbReference type="InterPro" id="IPR003675">
    <property type="entry name" value="Rce1/LyrA-like_dom"/>
</dbReference>
<evidence type="ECO:0000313" key="16">
    <source>
        <dbReference type="RefSeq" id="XP_017776823.1"/>
    </source>
</evidence>
<dbReference type="GeneID" id="108562852"/>
<keyword evidence="7 13" id="KW-1133">Transmembrane helix</keyword>
<evidence type="ECO:0000259" key="14">
    <source>
        <dbReference type="Pfam" id="PF02517"/>
    </source>
</evidence>
<evidence type="ECO:0000256" key="6">
    <source>
        <dbReference type="ARBA" id="ARBA00022824"/>
    </source>
</evidence>
<keyword evidence="4 13" id="KW-0812">Transmembrane</keyword>
<sequence length="283" mass="32809">MERPDGLNEISGCTLAIGSCLLHSLVYIASFYVWNYQHGRNHADSIRKRFISVFVMLFISPIFLYLSLNKDILEKKSFWTVLGFRSEGLLQAFVMPLFLTMILHLGPLALLVHNGLLKLYTEPMYWVNNVKDLIWLRSQIVAPISEEFSFRSCMLPVLLQCFSPIKAVFICPIFFGAAHFHHLLEKLKNNVPVKFAVIESCVQFIYTTIFGVYSAYLFYRTGHFISIFIAHSFCNHMGVPDFEEFMRYKGTEKYVIGSLFVIGLVSWCFLLNPLTEPKWYYND</sequence>
<evidence type="ECO:0000256" key="13">
    <source>
        <dbReference type="SAM" id="Phobius"/>
    </source>
</evidence>
<evidence type="ECO:0000256" key="7">
    <source>
        <dbReference type="ARBA" id="ARBA00022989"/>
    </source>
</evidence>
<dbReference type="GO" id="GO:0008233">
    <property type="term" value="F:peptidase activity"/>
    <property type="evidence" value="ECO:0007669"/>
    <property type="project" value="UniProtKB-KW"/>
</dbReference>
<feature type="domain" description="CAAX prenyl protease 2/Lysostaphin resistance protein A-like" evidence="14">
    <location>
        <begin position="133"/>
        <end position="237"/>
    </location>
</feature>
<feature type="transmembrane region" description="Helical" evidence="13">
    <location>
        <begin position="88"/>
        <end position="112"/>
    </location>
</feature>
<dbReference type="Pfam" id="PF02517">
    <property type="entry name" value="Rce1-like"/>
    <property type="match status" value="1"/>
</dbReference>
<evidence type="ECO:0000256" key="1">
    <source>
        <dbReference type="ARBA" id="ARBA00004477"/>
    </source>
</evidence>
<evidence type="ECO:0000256" key="3">
    <source>
        <dbReference type="ARBA" id="ARBA00022670"/>
    </source>
</evidence>
<feature type="transmembrane region" description="Helical" evidence="13">
    <location>
        <begin position="50"/>
        <end position="68"/>
    </location>
</feature>
<comment type="similarity">
    <text evidence="2">Belongs to the peptidase U48 family.</text>
</comment>
<comment type="subcellular location">
    <subcellularLocation>
        <location evidence="1">Endoplasmic reticulum membrane</location>
        <topology evidence="1">Multi-pass membrane protein</topology>
    </subcellularLocation>
</comment>
<feature type="transmembrane region" description="Helical" evidence="13">
    <location>
        <begin position="15"/>
        <end position="34"/>
    </location>
</feature>
<gene>
    <name evidence="16" type="primary">LOC108562852</name>
</gene>
<evidence type="ECO:0000256" key="2">
    <source>
        <dbReference type="ARBA" id="ARBA00006897"/>
    </source>
</evidence>
<keyword evidence="3 16" id="KW-0645">Protease</keyword>
<dbReference type="PROSITE" id="PS51257">
    <property type="entry name" value="PROKAR_LIPOPROTEIN"/>
    <property type="match status" value="1"/>
</dbReference>
<feature type="transmembrane region" description="Helical" evidence="13">
    <location>
        <begin position="153"/>
        <end position="175"/>
    </location>
</feature>
<dbReference type="PANTHER" id="PTHR13046">
    <property type="entry name" value="PROTEASE U48 CAAX PRENYL PROTEASE RCE1"/>
    <property type="match status" value="1"/>
</dbReference>
<dbReference type="PANTHER" id="PTHR13046:SF0">
    <property type="entry name" value="CAAX PRENYL PROTEASE 2"/>
    <property type="match status" value="1"/>
</dbReference>
<dbReference type="GO" id="GO:0006508">
    <property type="term" value="P:proteolysis"/>
    <property type="evidence" value="ECO:0007669"/>
    <property type="project" value="UniProtKB-KW"/>
</dbReference>
<evidence type="ECO:0000256" key="11">
    <source>
        <dbReference type="ARBA" id="ARBA00049729"/>
    </source>
</evidence>
<feature type="transmembrane region" description="Helical" evidence="13">
    <location>
        <begin position="254"/>
        <end position="274"/>
    </location>
</feature>
<dbReference type="EC" id="3.4.26.1" evidence="11"/>
<evidence type="ECO:0000256" key="5">
    <source>
        <dbReference type="ARBA" id="ARBA00022801"/>
    </source>
</evidence>
<comment type="catalytic activity">
    <reaction evidence="10">
        <text>Hydrolyzes the peptide bond -P2-(S-farnesyl or geranylgeranyl)C-P1'-P2'-P3'-COOH where P1' and P2' are amino acids with aliphatic sidechains and P3' is any C-terminal residue.</text>
        <dbReference type="EC" id="3.4.26.1"/>
    </reaction>
</comment>
<keyword evidence="15" id="KW-1185">Reference proteome</keyword>
<name>A0ABM1MQH3_NICVS</name>
<keyword evidence="8 13" id="KW-0472">Membrane</keyword>
<evidence type="ECO:0000256" key="4">
    <source>
        <dbReference type="ARBA" id="ARBA00022692"/>
    </source>
</evidence>
<evidence type="ECO:0000256" key="12">
    <source>
        <dbReference type="ARBA" id="ARBA00049763"/>
    </source>
</evidence>
<proteinExistence type="inferred from homology"/>
<dbReference type="InterPro" id="IPR039731">
    <property type="entry name" value="Rce1"/>
</dbReference>
<keyword evidence="5" id="KW-0378">Hydrolase</keyword>
<feature type="transmembrane region" description="Helical" evidence="13">
    <location>
        <begin position="195"/>
        <end position="219"/>
    </location>
</feature>
<evidence type="ECO:0000256" key="10">
    <source>
        <dbReference type="ARBA" id="ARBA00047280"/>
    </source>
</evidence>
<dbReference type="Proteomes" id="UP000695000">
    <property type="component" value="Unplaced"/>
</dbReference>
<organism evidence="15 16">
    <name type="scientific">Nicrophorus vespilloides</name>
    <name type="common">Boreal carrion beetle</name>
    <dbReference type="NCBI Taxonomy" id="110193"/>
    <lineage>
        <taxon>Eukaryota</taxon>
        <taxon>Metazoa</taxon>
        <taxon>Ecdysozoa</taxon>
        <taxon>Arthropoda</taxon>
        <taxon>Hexapoda</taxon>
        <taxon>Insecta</taxon>
        <taxon>Pterygota</taxon>
        <taxon>Neoptera</taxon>
        <taxon>Endopterygota</taxon>
        <taxon>Coleoptera</taxon>
        <taxon>Polyphaga</taxon>
        <taxon>Staphyliniformia</taxon>
        <taxon>Silphidae</taxon>
        <taxon>Nicrophorinae</taxon>
        <taxon>Nicrophorus</taxon>
    </lineage>
</organism>
<evidence type="ECO:0000256" key="9">
    <source>
        <dbReference type="ARBA" id="ARBA00032607"/>
    </source>
</evidence>
<reference evidence="16" key="1">
    <citation type="submission" date="2025-08" db="UniProtKB">
        <authorList>
            <consortium name="RefSeq"/>
        </authorList>
    </citation>
    <scope>IDENTIFICATION</scope>
    <source>
        <tissue evidence="16">Whole Larva</tissue>
    </source>
</reference>
<accession>A0ABM1MQH3</accession>
<evidence type="ECO:0000256" key="8">
    <source>
        <dbReference type="ARBA" id="ARBA00023136"/>
    </source>
</evidence>
<keyword evidence="6" id="KW-0256">Endoplasmic reticulum</keyword>
<evidence type="ECO:0000313" key="15">
    <source>
        <dbReference type="Proteomes" id="UP000695000"/>
    </source>
</evidence>
<dbReference type="RefSeq" id="XP_017776823.1">
    <property type="nucleotide sequence ID" value="XM_017921334.1"/>
</dbReference>